<accession>C0BWY2</accession>
<dbReference type="PANTHER" id="PTHR22916">
    <property type="entry name" value="GLYCOSYLTRANSFERASE"/>
    <property type="match status" value="1"/>
</dbReference>
<dbReference type="OrthoDB" id="1640114at2"/>
<dbReference type="Pfam" id="PF00535">
    <property type="entry name" value="Glycos_transf_2"/>
    <property type="match status" value="1"/>
</dbReference>
<protein>
    <submittedName>
        <fullName evidence="4">Glycosyltransferase, group 2 family protein</fullName>
        <ecNumber evidence="4">2.4.-.-</ecNumber>
    </submittedName>
</protein>
<dbReference type="InterPro" id="IPR001173">
    <property type="entry name" value="Glyco_trans_2-like"/>
</dbReference>
<dbReference type="Proteomes" id="UP000004893">
    <property type="component" value="Unassembled WGS sequence"/>
</dbReference>
<dbReference type="STRING" id="553973.CLOHYLEM_04316"/>
<evidence type="ECO:0000259" key="3">
    <source>
        <dbReference type="Pfam" id="PF00535"/>
    </source>
</evidence>
<dbReference type="RefSeq" id="WP_006441650.1">
    <property type="nucleotide sequence ID" value="NZ_CP036524.1"/>
</dbReference>
<dbReference type="CDD" id="cd04179">
    <property type="entry name" value="DPM_DPG-synthase_like"/>
    <property type="match status" value="1"/>
</dbReference>
<proteinExistence type="predicted"/>
<evidence type="ECO:0000256" key="2">
    <source>
        <dbReference type="ARBA" id="ARBA00022679"/>
    </source>
</evidence>
<keyword evidence="2 4" id="KW-0808">Transferase</keyword>
<comment type="caution">
    <text evidence="4">The sequence shown here is derived from an EMBL/GenBank/DDBJ whole genome shotgun (WGS) entry which is preliminary data.</text>
</comment>
<evidence type="ECO:0000256" key="1">
    <source>
        <dbReference type="ARBA" id="ARBA00022676"/>
    </source>
</evidence>
<dbReference type="InterPro" id="IPR029044">
    <property type="entry name" value="Nucleotide-diphossugar_trans"/>
</dbReference>
<keyword evidence="5" id="KW-1185">Reference proteome</keyword>
<dbReference type="EMBL" id="ABYI02000007">
    <property type="protein sequence ID" value="EEG75580.1"/>
    <property type="molecule type" value="Genomic_DNA"/>
</dbReference>
<name>C0BWY2_9FIRM</name>
<dbReference type="AlphaFoldDB" id="C0BWY2"/>
<dbReference type="PANTHER" id="PTHR22916:SF51">
    <property type="entry name" value="GLYCOSYLTRANSFERASE EPSH-RELATED"/>
    <property type="match status" value="1"/>
</dbReference>
<dbReference type="HOGENOM" id="CLU_025996_25_1_9"/>
<sequence>MEISFIIPVYNGEACVGKCIGEIRKWNKDERIEIIVIDDGSDDDTWNILNRAAKNDPRIKIIHIENSGQGIARNCGLQAASGKYVCFADADDWVDVKAVYRLYKKAKETEADVTMGGYYRVEKTGTKQVHVPGSGYIRRKGRPDEVKRYHCVKTESAFGYVWNKLYRRKFLTDNHLAMDDIRKVNMEDFLFNLKVWSRGPVFYCMDCPVCYYVTEHPSTTRKPDSDVHTKSAAMIRELILYLEENGVLEENLDMVIPLTARTFCWSLIKNIPYEGKSLAALRRRACTFSEEEKISETVKNCRASMYLRELPSLPQRLFYTLCLRAVRRGKVEWICMLFYLFYPVMKRYAASVLK</sequence>
<feature type="domain" description="Glycosyltransferase 2-like" evidence="3">
    <location>
        <begin position="4"/>
        <end position="171"/>
    </location>
</feature>
<keyword evidence="1 4" id="KW-0328">Glycosyltransferase</keyword>
<dbReference type="Gene3D" id="3.90.550.10">
    <property type="entry name" value="Spore Coat Polysaccharide Biosynthesis Protein SpsA, Chain A"/>
    <property type="match status" value="1"/>
</dbReference>
<gene>
    <name evidence="4" type="ORF">CLOHYLEM_04316</name>
</gene>
<dbReference type="EC" id="2.4.-.-" evidence="4"/>
<dbReference type="GO" id="GO:0016757">
    <property type="term" value="F:glycosyltransferase activity"/>
    <property type="evidence" value="ECO:0007669"/>
    <property type="project" value="UniProtKB-KW"/>
</dbReference>
<dbReference type="SUPFAM" id="SSF53448">
    <property type="entry name" value="Nucleotide-diphospho-sugar transferases"/>
    <property type="match status" value="1"/>
</dbReference>
<evidence type="ECO:0000313" key="4">
    <source>
        <dbReference type="EMBL" id="EEG75580.1"/>
    </source>
</evidence>
<evidence type="ECO:0000313" key="5">
    <source>
        <dbReference type="Proteomes" id="UP000004893"/>
    </source>
</evidence>
<reference evidence="4" key="2">
    <citation type="submission" date="2013-06" db="EMBL/GenBank/DDBJ databases">
        <title>Draft genome sequence of Clostridium hylemonae (DSM 15053).</title>
        <authorList>
            <person name="Sudarsanam P."/>
            <person name="Ley R."/>
            <person name="Guruge J."/>
            <person name="Turnbaugh P.J."/>
            <person name="Mahowald M."/>
            <person name="Liep D."/>
            <person name="Gordon J."/>
        </authorList>
    </citation>
    <scope>NUCLEOTIDE SEQUENCE</scope>
    <source>
        <strain evidence="4">DSM 15053</strain>
    </source>
</reference>
<reference evidence="4" key="1">
    <citation type="submission" date="2009-02" db="EMBL/GenBank/DDBJ databases">
        <authorList>
            <person name="Fulton L."/>
            <person name="Clifton S."/>
            <person name="Fulton B."/>
            <person name="Xu J."/>
            <person name="Minx P."/>
            <person name="Pepin K.H."/>
            <person name="Johnson M."/>
            <person name="Bhonagiri V."/>
            <person name="Nash W.E."/>
            <person name="Mardis E.R."/>
            <person name="Wilson R.K."/>
        </authorList>
    </citation>
    <scope>NUCLEOTIDE SEQUENCE [LARGE SCALE GENOMIC DNA]</scope>
    <source>
        <strain evidence="4">DSM 15053</strain>
    </source>
</reference>
<dbReference type="eggNOG" id="COG1216">
    <property type="taxonomic scope" value="Bacteria"/>
</dbReference>
<organism evidence="4 5">
    <name type="scientific">[Clostridium] hylemonae DSM 15053</name>
    <dbReference type="NCBI Taxonomy" id="553973"/>
    <lineage>
        <taxon>Bacteria</taxon>
        <taxon>Bacillati</taxon>
        <taxon>Bacillota</taxon>
        <taxon>Clostridia</taxon>
        <taxon>Lachnospirales</taxon>
        <taxon>Lachnospiraceae</taxon>
    </lineage>
</organism>